<dbReference type="Gene3D" id="2.30.110.10">
    <property type="entry name" value="Electron Transport, Fmn-binding Protein, Chain A"/>
    <property type="match status" value="1"/>
</dbReference>
<gene>
    <name evidence="3" type="ORF">FJ657_11390</name>
</gene>
<dbReference type="InterPro" id="IPR050268">
    <property type="entry name" value="NADH-dep_flavin_reductase"/>
</dbReference>
<evidence type="ECO:0000313" key="3">
    <source>
        <dbReference type="EMBL" id="TPW76374.1"/>
    </source>
</evidence>
<dbReference type="InterPro" id="IPR002563">
    <property type="entry name" value="Flavin_Rdtase-like_dom"/>
</dbReference>
<evidence type="ECO:0000313" key="4">
    <source>
        <dbReference type="Proteomes" id="UP000316252"/>
    </source>
</evidence>
<sequence>MGHVPEAVPAPSPAERIVDDVSAFKIAFRRLAAGVSVITTLDPEGRPRGFTATSLASLAAVPPLATFNMARTASTWPAVDAAEHVIIHLLGAANREVAGILSGPQEKRFEGDHWAPGPHGLPLLKNVPAWMLARVVERHHVAGGAVVVVQIEDGGLGGPDDAIVYHERAYFTPSIPA</sequence>
<keyword evidence="4" id="KW-1185">Reference proteome</keyword>
<name>A0A506XU60_9MICO</name>
<dbReference type="Pfam" id="PF01613">
    <property type="entry name" value="Flavin_Reduct"/>
    <property type="match status" value="1"/>
</dbReference>
<dbReference type="AlphaFoldDB" id="A0A506XU60"/>
<reference evidence="3 4" key="1">
    <citation type="submission" date="2019-06" db="EMBL/GenBank/DDBJ databases">
        <authorList>
            <person name="Li F."/>
        </authorList>
    </citation>
    <scope>NUCLEOTIDE SEQUENCE [LARGE SCALE GENOMIC DNA]</scope>
    <source>
        <strain evidence="3 4">10F1D-1</strain>
    </source>
</reference>
<protein>
    <submittedName>
        <fullName evidence="3">Flavin reductase family protein</fullName>
    </submittedName>
</protein>
<dbReference type="GO" id="GO:0010181">
    <property type="term" value="F:FMN binding"/>
    <property type="evidence" value="ECO:0007669"/>
    <property type="project" value="InterPro"/>
</dbReference>
<dbReference type="GO" id="GO:0006208">
    <property type="term" value="P:pyrimidine nucleobase catabolic process"/>
    <property type="evidence" value="ECO:0007669"/>
    <property type="project" value="TreeGrafter"/>
</dbReference>
<dbReference type="OrthoDB" id="8901155at2"/>
<dbReference type="InterPro" id="IPR012349">
    <property type="entry name" value="Split_barrel_FMN-bd"/>
</dbReference>
<evidence type="ECO:0000259" key="2">
    <source>
        <dbReference type="SMART" id="SM00903"/>
    </source>
</evidence>
<dbReference type="PANTHER" id="PTHR30466">
    <property type="entry name" value="FLAVIN REDUCTASE"/>
    <property type="match status" value="1"/>
</dbReference>
<dbReference type="SMART" id="SM00903">
    <property type="entry name" value="Flavin_Reduct"/>
    <property type="match status" value="1"/>
</dbReference>
<dbReference type="GO" id="GO:0042602">
    <property type="term" value="F:riboflavin reductase (NADPH) activity"/>
    <property type="evidence" value="ECO:0007669"/>
    <property type="project" value="TreeGrafter"/>
</dbReference>
<organism evidence="3 4">
    <name type="scientific">Schumannella soli</name>
    <dbReference type="NCBI Taxonomy" id="2590779"/>
    <lineage>
        <taxon>Bacteria</taxon>
        <taxon>Bacillati</taxon>
        <taxon>Actinomycetota</taxon>
        <taxon>Actinomycetes</taxon>
        <taxon>Micrococcales</taxon>
        <taxon>Microbacteriaceae</taxon>
        <taxon>Schumannella</taxon>
    </lineage>
</organism>
<dbReference type="Proteomes" id="UP000316252">
    <property type="component" value="Unassembled WGS sequence"/>
</dbReference>
<evidence type="ECO:0000256" key="1">
    <source>
        <dbReference type="ARBA" id="ARBA00023002"/>
    </source>
</evidence>
<dbReference type="EMBL" id="VHQG01000002">
    <property type="protein sequence ID" value="TPW76374.1"/>
    <property type="molecule type" value="Genomic_DNA"/>
</dbReference>
<accession>A0A506XU60</accession>
<keyword evidence="1" id="KW-0560">Oxidoreductase</keyword>
<comment type="caution">
    <text evidence="3">The sequence shown here is derived from an EMBL/GenBank/DDBJ whole genome shotgun (WGS) entry which is preliminary data.</text>
</comment>
<dbReference type="PANTHER" id="PTHR30466:SF1">
    <property type="entry name" value="FMN REDUCTASE (NADH) RUTF"/>
    <property type="match status" value="1"/>
</dbReference>
<dbReference type="SUPFAM" id="SSF50475">
    <property type="entry name" value="FMN-binding split barrel"/>
    <property type="match status" value="1"/>
</dbReference>
<proteinExistence type="predicted"/>
<feature type="domain" description="Flavin reductase like" evidence="2">
    <location>
        <begin position="28"/>
        <end position="172"/>
    </location>
</feature>